<dbReference type="AlphaFoldDB" id="A0A4U8Z6Y5"/>
<dbReference type="EMBL" id="LR536450">
    <property type="protein sequence ID" value="VFU11035.1"/>
    <property type="molecule type" value="Genomic_DNA"/>
</dbReference>
<gene>
    <name evidence="1" type="ORF">MTUNDRAET4_4154</name>
</gene>
<protein>
    <submittedName>
        <fullName evidence="1">N(2)-fixation sustaining protein CowN</fullName>
    </submittedName>
</protein>
<dbReference type="RefSeq" id="WP_342211557.1">
    <property type="nucleotide sequence ID" value="NZ_LR536450.1"/>
</dbReference>
<evidence type="ECO:0000313" key="1">
    <source>
        <dbReference type="EMBL" id="VFU11035.1"/>
    </source>
</evidence>
<proteinExistence type="predicted"/>
<name>A0A4U8Z6Y5_METTU</name>
<sequence>MGLNDLQVLHNFRPTLRGILEDLRDDATLKLLEELEETCM</sequence>
<accession>A0A4U8Z6Y5</accession>
<reference evidence="1 2" key="1">
    <citation type="submission" date="2019-03" db="EMBL/GenBank/DDBJ databases">
        <authorList>
            <person name="Kox A.R. M."/>
        </authorList>
    </citation>
    <scope>NUCLEOTIDE SEQUENCE [LARGE SCALE GENOMIC DNA]</scope>
    <source>
        <strain evidence="1">MTUNDRAET4 annotated genome</strain>
    </source>
</reference>
<dbReference type="KEGG" id="mtun:MTUNDRAET4_4154"/>
<organism evidence="1 2">
    <name type="scientific">Methylocella tundrae</name>
    <dbReference type="NCBI Taxonomy" id="227605"/>
    <lineage>
        <taxon>Bacteria</taxon>
        <taxon>Pseudomonadati</taxon>
        <taxon>Pseudomonadota</taxon>
        <taxon>Alphaproteobacteria</taxon>
        <taxon>Hyphomicrobiales</taxon>
        <taxon>Beijerinckiaceae</taxon>
        <taxon>Methylocella</taxon>
    </lineage>
</organism>
<evidence type="ECO:0000313" key="2">
    <source>
        <dbReference type="Proteomes" id="UP000294360"/>
    </source>
</evidence>
<dbReference type="Proteomes" id="UP000294360">
    <property type="component" value="Chromosome"/>
</dbReference>